<feature type="compositionally biased region" description="Polar residues" evidence="4">
    <location>
        <begin position="284"/>
        <end position="295"/>
    </location>
</feature>
<feature type="domain" description="Rab-GAP TBC" evidence="5">
    <location>
        <begin position="649"/>
        <end position="833"/>
    </location>
</feature>
<name>A0A3M7FIX8_HORWE</name>
<dbReference type="Proteomes" id="UP000268823">
    <property type="component" value="Unassembled WGS sequence"/>
</dbReference>
<dbReference type="Pfam" id="PF00566">
    <property type="entry name" value="RabGAP-TBC"/>
    <property type="match status" value="1"/>
</dbReference>
<feature type="compositionally biased region" description="Low complexity" evidence="4">
    <location>
        <begin position="1541"/>
        <end position="1557"/>
    </location>
</feature>
<dbReference type="SMART" id="SM00164">
    <property type="entry name" value="TBC"/>
    <property type="match status" value="1"/>
</dbReference>
<feature type="region of interest" description="Disordered" evidence="4">
    <location>
        <begin position="1308"/>
        <end position="1421"/>
    </location>
</feature>
<dbReference type="OrthoDB" id="159449at2759"/>
<dbReference type="FunFam" id="1.10.472.80:FF:000027">
    <property type="entry name" value="GTPase activating protein (Evi5)"/>
    <property type="match status" value="1"/>
</dbReference>
<evidence type="ECO:0000256" key="1">
    <source>
        <dbReference type="ARBA" id="ARBA00022468"/>
    </source>
</evidence>
<feature type="region of interest" description="Disordered" evidence="4">
    <location>
        <begin position="558"/>
        <end position="616"/>
    </location>
</feature>
<feature type="compositionally biased region" description="Acidic residues" evidence="4">
    <location>
        <begin position="223"/>
        <end position="234"/>
    </location>
</feature>
<dbReference type="SUPFAM" id="SSF47923">
    <property type="entry name" value="Ypt/Rab-GAP domain of gyp1p"/>
    <property type="match status" value="2"/>
</dbReference>
<sequence>MPPTPQSSSSVLVVFQIRSQSSTSPWVVCKEPQARADLSLSDGRPDFILIFPPVTCRLIIIDGGFVPHPRIADERLPESTTQEPALRAVSRWPRGEEWCRMSGAGNTAPILCSITRKTSGTWEKKRSISGNRMEVVDVKRGDVPGENNLLKAEDADRLDDGIEKVEQPKTELEAGATAVEEKSDESPIHHVDNEAEKTSDLSDARLSMDSNRSVSEKDAVQGDVDDQVDSEVDDNVTKDEDGLFEKRSSVHSNASVLDKAARTEKLSLETTPQKDYAEDVTASPVEQLSTENASEMPTPPDSAATSRPTTPKAEPQSPVSPIESLHRENGTVSPIEQASIEDANETSAPPDEAATSRPTTPKVDPQPPITPSESLSKEQRESIRDSMASIPLSESSLDYDHLTAQQVEAALTTPKARSNRHTRRPSSLEILQGDAWRRPELERKSTLFDTTKDEPWKTPTTDDTPDVDQTEFIRQEQAEGSPATSSSRPPRFSSLITTPVPAEHSPDSGSSSPVEVDWQQLDANEREEKQDKDLPEGVEDESTAFLLARLEQENAKITAAASHKKNSSSITHPRTRSESRPPSMGQLKKLVQDRNPRYSMSVTSETVPEESVPEPPPMTELEFWAALVQDYPSTASRLPTLTTSKIRSGIPPPLRGVVWTSMSGARDRELEEAFEKLQHEKSPYDGQINKDVGRSFPGVELFRDAEGEGQKMLGRVLKCFSLQDKDIGYCQGLGFLVGPLLMNMGEREAFCVLVRLMDHYSLRPSFLPSLSGLHMRIFQFSSLLRQHHTQLADHLEELGIEPAYLSQWFLSCFAVTCPLPMLFRIYDVIFAEGANETVMRVALALMRRNEPKMLEATEFEEVMQLLLGRGIWDVYAMSADELVDDFTSLGGIITHARLAELEAEFERGQGTEVVGERAGFLPDVQAAASRFLGRLWAPSGHTPTKSTSTLSPHTAEEGAKPQSAIRTPGFLRRSASKQSISTLNESDSSSGSASLASTAQTDSDVHDTAARDSQATDTYSFKSKPDSLRTVSISTGHNIPGPSKEERDMHGQIEDLLTALSEMQREQQQLASMLQREREERGEDQSAVKKLVQKLKQGTSEEEDEDDEKQKGERRRTLPPPRKVPDEAAEGGRQRPKSMMVGSKGDQDKAELENLLEKVDERLHQNNRISASFETKAQLRDRLARTRECLTVSENSCRDLTSRLEVAESSLEAFTSESEDLRSEVKELRVRVNEEFKARQKLEHTIRELRAGARTVERKDRERVQRAESAGEVPTLGRRSSIVAAEASGKRGSINSAPVSMVGGSGLRELKLGKRDSSSSLQSLPTRRHTEKHGTPPSVQIQTRSSSSDRSGNVPAVISTSPEEHEEDDQTVAHPSPPQTPSPAAPADNAASSASSMAPALPSPKLDVPKPAGGSPWHARTSSLATKEVFSTPQHEVVPDEALLLELVNAKTSEAQARAELDEMRRALTMNNRRQEAMIMQLRSEMEAAKAAAEVARLDATRSAAESAKANQTADAAKAEATMNALNAPGLSVPSTPGANDSDSASPGSSTTTTPGADEQRSAPPPQKKSESRSASSGGGWFWGRRAASNNTPKAVVTPPAD</sequence>
<keyword evidence="2 3" id="KW-0175">Coiled coil</keyword>
<evidence type="ECO:0000313" key="7">
    <source>
        <dbReference type="Proteomes" id="UP000268823"/>
    </source>
</evidence>
<feature type="compositionally biased region" description="Basic and acidic residues" evidence="4">
    <location>
        <begin position="1123"/>
        <end position="1133"/>
    </location>
</feature>
<feature type="compositionally biased region" description="Basic and acidic residues" evidence="4">
    <location>
        <begin position="1308"/>
        <end position="1317"/>
    </location>
</feature>
<feature type="compositionally biased region" description="Polar residues" evidence="4">
    <location>
        <begin position="976"/>
        <end position="985"/>
    </location>
</feature>
<gene>
    <name evidence="6" type="ORF">D0861_04936</name>
</gene>
<feature type="compositionally biased region" description="Basic and acidic residues" evidence="4">
    <location>
        <begin position="179"/>
        <end position="203"/>
    </location>
</feature>
<feature type="coiled-coil region" evidence="3">
    <location>
        <begin position="1447"/>
        <end position="1499"/>
    </location>
</feature>
<keyword evidence="1" id="KW-0343">GTPase activation</keyword>
<feature type="region of interest" description="Disordered" evidence="4">
    <location>
        <begin position="1499"/>
        <end position="1602"/>
    </location>
</feature>
<feature type="region of interest" description="Disordered" evidence="4">
    <location>
        <begin position="171"/>
        <end position="541"/>
    </location>
</feature>
<dbReference type="Gene3D" id="1.10.472.80">
    <property type="entry name" value="Ypt/Rab-GAP domain of gyp1p, domain 3"/>
    <property type="match status" value="1"/>
</dbReference>
<feature type="region of interest" description="Disordered" evidence="4">
    <location>
        <begin position="1065"/>
        <end position="1148"/>
    </location>
</feature>
<feature type="compositionally biased region" description="Low complexity" evidence="4">
    <location>
        <begin position="986"/>
        <end position="999"/>
    </location>
</feature>
<dbReference type="PANTHER" id="PTHR47219:SF9">
    <property type="entry name" value="GTPASE ACTIVATING PROTEIN AND CENTROSOME-ASSOCIATED, ISOFORM B"/>
    <property type="match status" value="1"/>
</dbReference>
<evidence type="ECO:0000259" key="5">
    <source>
        <dbReference type="PROSITE" id="PS50086"/>
    </source>
</evidence>
<feature type="compositionally biased region" description="Low complexity" evidence="4">
    <location>
        <begin position="1508"/>
        <end position="1525"/>
    </location>
</feature>
<feature type="compositionally biased region" description="Basic and acidic residues" evidence="4">
    <location>
        <begin position="523"/>
        <end position="535"/>
    </location>
</feature>
<feature type="compositionally biased region" description="Polar residues" evidence="4">
    <location>
        <begin position="1337"/>
        <end position="1351"/>
    </location>
</feature>
<feature type="compositionally biased region" description="Basic and acidic residues" evidence="4">
    <location>
        <begin position="435"/>
        <end position="456"/>
    </location>
</feature>
<dbReference type="PANTHER" id="PTHR47219">
    <property type="entry name" value="RAB GTPASE-ACTIVATING PROTEIN 1-LIKE"/>
    <property type="match status" value="1"/>
</dbReference>
<dbReference type="EMBL" id="QWIR01000082">
    <property type="protein sequence ID" value="RMY88224.1"/>
    <property type="molecule type" value="Genomic_DNA"/>
</dbReference>
<evidence type="ECO:0000313" key="6">
    <source>
        <dbReference type="EMBL" id="RMY88224.1"/>
    </source>
</evidence>
<dbReference type="FunFam" id="1.10.8.270:FF:000001">
    <property type="entry name" value="TBC1 domain family member 1"/>
    <property type="match status" value="1"/>
</dbReference>
<feature type="compositionally biased region" description="Basic and acidic residues" evidence="4">
    <location>
        <begin position="375"/>
        <end position="384"/>
    </location>
</feature>
<feature type="compositionally biased region" description="Pro residues" evidence="4">
    <location>
        <begin position="1375"/>
        <end position="1384"/>
    </location>
</feature>
<feature type="compositionally biased region" description="Polar residues" evidence="4">
    <location>
        <begin position="941"/>
        <end position="952"/>
    </location>
</feature>
<evidence type="ECO:0000256" key="3">
    <source>
        <dbReference type="SAM" id="Coils"/>
    </source>
</evidence>
<dbReference type="GO" id="GO:0031267">
    <property type="term" value="F:small GTPase binding"/>
    <property type="evidence" value="ECO:0007669"/>
    <property type="project" value="TreeGrafter"/>
</dbReference>
<feature type="region of interest" description="Disordered" evidence="4">
    <location>
        <begin position="938"/>
        <end position="1049"/>
    </location>
</feature>
<feature type="region of interest" description="Disordered" evidence="4">
    <location>
        <begin position="1257"/>
        <end position="1276"/>
    </location>
</feature>
<comment type="caution">
    <text evidence="6">The sequence shown here is derived from an EMBL/GenBank/DDBJ whole genome shotgun (WGS) entry which is preliminary data.</text>
</comment>
<accession>A0A3M7FIX8</accession>
<dbReference type="Gene3D" id="1.10.8.270">
    <property type="entry name" value="putative rabgap domain of human tbc1 domain family member 14 like domains"/>
    <property type="match status" value="1"/>
</dbReference>
<protein>
    <recommendedName>
        <fullName evidence="5">Rab-GAP TBC domain-containing protein</fullName>
    </recommendedName>
</protein>
<feature type="compositionally biased region" description="Basic and acidic residues" evidence="4">
    <location>
        <begin position="1257"/>
        <end position="1266"/>
    </location>
</feature>
<feature type="compositionally biased region" description="Polar residues" evidence="4">
    <location>
        <begin position="1011"/>
        <end position="1021"/>
    </location>
</feature>
<dbReference type="InterPro" id="IPR000195">
    <property type="entry name" value="Rab-GAP-TBC_dom"/>
</dbReference>
<evidence type="ECO:0000256" key="4">
    <source>
        <dbReference type="SAM" id="MobiDB-lite"/>
    </source>
</evidence>
<dbReference type="PROSITE" id="PS50086">
    <property type="entry name" value="TBC_RABGAP"/>
    <property type="match status" value="1"/>
</dbReference>
<dbReference type="InterPro" id="IPR050302">
    <property type="entry name" value="Rab_GAP_TBC_domain"/>
</dbReference>
<feature type="compositionally biased region" description="Basic and acidic residues" evidence="4">
    <location>
        <begin position="235"/>
        <end position="248"/>
    </location>
</feature>
<evidence type="ECO:0000256" key="2">
    <source>
        <dbReference type="ARBA" id="ARBA00023054"/>
    </source>
</evidence>
<organism evidence="6 7">
    <name type="scientific">Hortaea werneckii</name>
    <name type="common">Black yeast</name>
    <name type="synonym">Cladosporium werneckii</name>
    <dbReference type="NCBI Taxonomy" id="91943"/>
    <lineage>
        <taxon>Eukaryota</taxon>
        <taxon>Fungi</taxon>
        <taxon>Dikarya</taxon>
        <taxon>Ascomycota</taxon>
        <taxon>Pezizomycotina</taxon>
        <taxon>Dothideomycetes</taxon>
        <taxon>Dothideomycetidae</taxon>
        <taxon>Mycosphaerellales</taxon>
        <taxon>Teratosphaeriaceae</taxon>
        <taxon>Hortaea</taxon>
    </lineage>
</organism>
<dbReference type="GO" id="GO:0005096">
    <property type="term" value="F:GTPase activator activity"/>
    <property type="evidence" value="ECO:0007669"/>
    <property type="project" value="UniProtKB-KW"/>
</dbReference>
<reference evidence="6 7" key="1">
    <citation type="journal article" date="2018" name="BMC Genomics">
        <title>Genomic evidence for intraspecific hybridization in a clonal and extremely halotolerant yeast.</title>
        <authorList>
            <person name="Gostincar C."/>
            <person name="Stajich J.E."/>
            <person name="Zupancic J."/>
            <person name="Zalar P."/>
            <person name="Gunde-Cimerman N."/>
        </authorList>
    </citation>
    <scope>NUCLEOTIDE SEQUENCE [LARGE SCALE GENOMIC DNA]</scope>
    <source>
        <strain evidence="6 7">EXF-2788</strain>
    </source>
</reference>
<feature type="compositionally biased region" description="Basic and acidic residues" evidence="4">
    <location>
        <begin position="1075"/>
        <end position="1087"/>
    </location>
</feature>
<proteinExistence type="predicted"/>
<dbReference type="VEuPathDB" id="FungiDB:BTJ68_08027"/>
<dbReference type="FunFam" id="1.10.10.750:FF:000003">
    <property type="entry name" value="GTPase activating protein (Evi5)"/>
    <property type="match status" value="1"/>
</dbReference>
<dbReference type="InterPro" id="IPR035969">
    <property type="entry name" value="Rab-GAP_TBC_sf"/>
</dbReference>
<dbReference type="Gene3D" id="1.10.10.750">
    <property type="entry name" value="Ypt/Rab-GAP domain of gyp1p, domain 1"/>
    <property type="match status" value="1"/>
</dbReference>
<feature type="compositionally biased region" description="Low complexity" evidence="4">
    <location>
        <begin position="1385"/>
        <end position="1404"/>
    </location>
</feature>